<dbReference type="EMBL" id="VFOZ01000001">
    <property type="protein sequence ID" value="TQL99440.1"/>
    <property type="molecule type" value="Genomic_DNA"/>
</dbReference>
<keyword evidence="1" id="KW-0732">Signal</keyword>
<evidence type="ECO:0008006" key="4">
    <source>
        <dbReference type="Google" id="ProtNLM"/>
    </source>
</evidence>
<sequence>MHNRLGKALTCATVVASTIGLFAVPAQAASAVKAPMASPARPMYFSYGCDAGRACLRLRASVANPWWNVEHCGDNPIHDYYDYTIANGNGFSVYYQNGTWDYTAPWTQRTLDNTNLATMVHVYC</sequence>
<proteinExistence type="predicted"/>
<gene>
    <name evidence="2" type="ORF">FB559_5125</name>
</gene>
<feature type="chain" id="PRO_5021769576" description="Peptidase inhibitor family I36" evidence="1">
    <location>
        <begin position="29"/>
        <end position="124"/>
    </location>
</feature>
<keyword evidence="3" id="KW-1185">Reference proteome</keyword>
<dbReference type="OrthoDB" id="4331259at2"/>
<dbReference type="RefSeq" id="WP_141958235.1">
    <property type="nucleotide sequence ID" value="NZ_VFOZ01000001.1"/>
</dbReference>
<evidence type="ECO:0000313" key="3">
    <source>
        <dbReference type="Proteomes" id="UP000316096"/>
    </source>
</evidence>
<accession>A0A543CR14</accession>
<feature type="signal peptide" evidence="1">
    <location>
        <begin position="1"/>
        <end position="28"/>
    </location>
</feature>
<name>A0A543CR14_9ACTN</name>
<dbReference type="AlphaFoldDB" id="A0A543CR14"/>
<protein>
    <recommendedName>
        <fullName evidence="4">Peptidase inhibitor family I36</fullName>
    </recommendedName>
</protein>
<comment type="caution">
    <text evidence="2">The sequence shown here is derived from an EMBL/GenBank/DDBJ whole genome shotgun (WGS) entry which is preliminary data.</text>
</comment>
<dbReference type="Proteomes" id="UP000316096">
    <property type="component" value="Unassembled WGS sequence"/>
</dbReference>
<organism evidence="2 3">
    <name type="scientific">Actinoallomurus bryophytorum</name>
    <dbReference type="NCBI Taxonomy" id="1490222"/>
    <lineage>
        <taxon>Bacteria</taxon>
        <taxon>Bacillati</taxon>
        <taxon>Actinomycetota</taxon>
        <taxon>Actinomycetes</taxon>
        <taxon>Streptosporangiales</taxon>
        <taxon>Thermomonosporaceae</taxon>
        <taxon>Actinoallomurus</taxon>
    </lineage>
</organism>
<reference evidence="2 3" key="1">
    <citation type="submission" date="2019-06" db="EMBL/GenBank/DDBJ databases">
        <title>Sequencing the genomes of 1000 actinobacteria strains.</title>
        <authorList>
            <person name="Klenk H.-P."/>
        </authorList>
    </citation>
    <scope>NUCLEOTIDE SEQUENCE [LARGE SCALE GENOMIC DNA]</scope>
    <source>
        <strain evidence="2 3">DSM 102200</strain>
    </source>
</reference>
<evidence type="ECO:0000256" key="1">
    <source>
        <dbReference type="SAM" id="SignalP"/>
    </source>
</evidence>
<evidence type="ECO:0000313" key="2">
    <source>
        <dbReference type="EMBL" id="TQL99440.1"/>
    </source>
</evidence>